<feature type="domain" description="Porin" evidence="2">
    <location>
        <begin position="12"/>
        <end position="390"/>
    </location>
</feature>
<dbReference type="InterPro" id="IPR033900">
    <property type="entry name" value="Gram_neg_porin_domain"/>
</dbReference>
<dbReference type="Proteomes" id="UP000516369">
    <property type="component" value="Chromosome"/>
</dbReference>
<dbReference type="Gene3D" id="2.40.160.10">
    <property type="entry name" value="Porin"/>
    <property type="match status" value="1"/>
</dbReference>
<gene>
    <name evidence="3" type="ORF">HQ394_10010</name>
</gene>
<dbReference type="AlphaFoldDB" id="A0A7H1N1L3"/>
<keyword evidence="4" id="KW-1185">Reference proteome</keyword>
<feature type="signal peptide" evidence="1">
    <location>
        <begin position="1"/>
        <end position="20"/>
    </location>
</feature>
<proteinExistence type="predicted"/>
<dbReference type="EMBL" id="CP053923">
    <property type="protein sequence ID" value="QNT69599.1"/>
    <property type="molecule type" value="Genomic_DNA"/>
</dbReference>
<dbReference type="GO" id="GO:0015288">
    <property type="term" value="F:porin activity"/>
    <property type="evidence" value="ECO:0007669"/>
    <property type="project" value="InterPro"/>
</dbReference>
<evidence type="ECO:0000313" key="3">
    <source>
        <dbReference type="EMBL" id="QNT69599.1"/>
    </source>
</evidence>
<feature type="chain" id="PRO_5028888704" evidence="1">
    <location>
        <begin position="21"/>
        <end position="420"/>
    </location>
</feature>
<reference evidence="3 4" key="1">
    <citation type="submission" date="2020-05" db="EMBL/GenBank/DDBJ databases">
        <title>Complete closed genome sequence of Defluviicoccus vanus.</title>
        <authorList>
            <person name="Bessarab I."/>
            <person name="Arumugam K."/>
            <person name="Maszenan A.M."/>
            <person name="Seviour R.J."/>
            <person name="Williams R.B."/>
        </authorList>
    </citation>
    <scope>NUCLEOTIDE SEQUENCE [LARGE SCALE GENOMIC DNA]</scope>
    <source>
        <strain evidence="3 4">Ben 114</strain>
    </source>
</reference>
<evidence type="ECO:0000256" key="1">
    <source>
        <dbReference type="SAM" id="SignalP"/>
    </source>
</evidence>
<dbReference type="GO" id="GO:0016020">
    <property type="term" value="C:membrane"/>
    <property type="evidence" value="ECO:0007669"/>
    <property type="project" value="InterPro"/>
</dbReference>
<accession>A0A7H1N1L3</accession>
<protein>
    <submittedName>
        <fullName evidence="3">Porin</fullName>
    </submittedName>
</protein>
<dbReference type="KEGG" id="dvn:HQ394_10010"/>
<evidence type="ECO:0000259" key="2">
    <source>
        <dbReference type="Pfam" id="PF13609"/>
    </source>
</evidence>
<dbReference type="InterPro" id="IPR023614">
    <property type="entry name" value="Porin_dom_sf"/>
</dbReference>
<dbReference type="Pfam" id="PF13609">
    <property type="entry name" value="Porin_4"/>
    <property type="match status" value="1"/>
</dbReference>
<dbReference type="RefSeq" id="WP_190260119.1">
    <property type="nucleotide sequence ID" value="NZ_CP053923.1"/>
</dbReference>
<organism evidence="3 4">
    <name type="scientific">Defluviicoccus vanus</name>
    <dbReference type="NCBI Taxonomy" id="111831"/>
    <lineage>
        <taxon>Bacteria</taxon>
        <taxon>Pseudomonadati</taxon>
        <taxon>Pseudomonadota</taxon>
        <taxon>Alphaproteobacteria</taxon>
        <taxon>Rhodospirillales</taxon>
        <taxon>Rhodospirillaceae</taxon>
        <taxon>Defluviicoccus</taxon>
    </lineage>
</organism>
<evidence type="ECO:0000313" key="4">
    <source>
        <dbReference type="Proteomes" id="UP000516369"/>
    </source>
</evidence>
<sequence>MKKILLATTALATAALVAGAAGDAAAQEATSKAAERIKLGISGYHQQWGVGLSQDIKDTGPNTIKTNAVDQKHNSEICFIGQTTLDNGLTVGVNVQVEANTDADQIDESYLFLQGPSLGQLILGDENNAGYLLHVTAPDGGIVLDEGDFTNIDAWVNTGISSYFDTPVGTTNLRLLDNDSGKFTYITPRFAGLQAGVSYIPQAEAGGDNNNGSYFVRNGNAGYQGTQIAAGQNRYANGWAGGVNYTQQFGVIGLQSSGGVQYFPRSKVQPVGKNGSDVFAYNLGAQIAYGGFSVGGAFIDSMNKNTVQATNNTGGVSSYSLGGYSYTVGAAYEFGPYKIGLDYMYGQSPGVISSTNPALANNTGNDQSLQQAVLSGTWTMGPGIRLVGGVFAYDLQTDTPQVTGYNNQGVGAATAIKLNF</sequence>
<name>A0A7H1N1L3_9PROT</name>
<keyword evidence="1" id="KW-0732">Signal</keyword>
<dbReference type="SUPFAM" id="SSF56935">
    <property type="entry name" value="Porins"/>
    <property type="match status" value="1"/>
</dbReference>